<reference evidence="2 3" key="1">
    <citation type="submission" date="2020-08" db="EMBL/GenBank/DDBJ databases">
        <title>Plant Genome Project.</title>
        <authorList>
            <person name="Zhang R.-G."/>
        </authorList>
    </citation>
    <scope>NUCLEOTIDE SEQUENCE [LARGE SCALE GENOMIC DNA]</scope>
    <source>
        <tissue evidence="2">Rhizome</tissue>
    </source>
</reference>
<dbReference type="InterPro" id="IPR012442">
    <property type="entry name" value="DUF1645_plant"/>
</dbReference>
<evidence type="ECO:0000313" key="2">
    <source>
        <dbReference type="EMBL" id="KAG6475118.1"/>
    </source>
</evidence>
<feature type="compositionally biased region" description="Polar residues" evidence="1">
    <location>
        <begin position="1"/>
        <end position="12"/>
    </location>
</feature>
<evidence type="ECO:0000313" key="3">
    <source>
        <dbReference type="Proteomes" id="UP000734854"/>
    </source>
</evidence>
<dbReference type="EMBL" id="JACMSC010000018">
    <property type="protein sequence ID" value="KAG6475118.1"/>
    <property type="molecule type" value="Genomic_DNA"/>
</dbReference>
<comment type="caution">
    <text evidence="2">The sequence shown here is derived from an EMBL/GenBank/DDBJ whole genome shotgun (WGS) entry which is preliminary data.</text>
</comment>
<feature type="compositionally biased region" description="Acidic residues" evidence="1">
    <location>
        <begin position="45"/>
        <end position="55"/>
    </location>
</feature>
<sequence length="268" mass="29165">MTTDHTSFSFSLPSAVADEAPAGGDYPTASFRMDLPEGAAKEGDAVDDDSSDDSDFAFAVGDSDELSSADADEIFFGGRMLPVYPIFNRDLLPDPATEEDAEAAEQIPIRQLLLRDPAPPLKSSTKAPEAAGEFCAWTPNDCRKSASTGSSRRWRLRDLMMGRSHSDGKEKFVFLEAEPPAPTRPAAKEKKASAGASPARTEPRKAAKKVMRVAEMDMATAHRLFYAKGSGNDQAVKGPQRSFLPYRQELFGLFAPMNTLQRTPRPPF</sequence>
<accession>A0A8J5EWY3</accession>
<dbReference type="PANTHER" id="PTHR33095">
    <property type="entry name" value="OS07G0619500 PROTEIN"/>
    <property type="match status" value="1"/>
</dbReference>
<proteinExistence type="predicted"/>
<evidence type="ECO:0000256" key="1">
    <source>
        <dbReference type="SAM" id="MobiDB-lite"/>
    </source>
</evidence>
<dbReference type="Pfam" id="PF07816">
    <property type="entry name" value="DUF1645"/>
    <property type="match status" value="1"/>
</dbReference>
<feature type="region of interest" description="Disordered" evidence="1">
    <location>
        <begin position="179"/>
        <end position="206"/>
    </location>
</feature>
<dbReference type="OrthoDB" id="666789at2759"/>
<dbReference type="PANTHER" id="PTHR33095:SF111">
    <property type="entry name" value="OS02G0134200 PROTEIN"/>
    <property type="match status" value="1"/>
</dbReference>
<protein>
    <submittedName>
        <fullName evidence="2">Uncharacterized protein</fullName>
    </submittedName>
</protein>
<organism evidence="2 3">
    <name type="scientific">Zingiber officinale</name>
    <name type="common">Ginger</name>
    <name type="synonym">Amomum zingiber</name>
    <dbReference type="NCBI Taxonomy" id="94328"/>
    <lineage>
        <taxon>Eukaryota</taxon>
        <taxon>Viridiplantae</taxon>
        <taxon>Streptophyta</taxon>
        <taxon>Embryophyta</taxon>
        <taxon>Tracheophyta</taxon>
        <taxon>Spermatophyta</taxon>
        <taxon>Magnoliopsida</taxon>
        <taxon>Liliopsida</taxon>
        <taxon>Zingiberales</taxon>
        <taxon>Zingiberaceae</taxon>
        <taxon>Zingiber</taxon>
    </lineage>
</organism>
<dbReference type="AlphaFoldDB" id="A0A8J5EWY3"/>
<feature type="region of interest" description="Disordered" evidence="1">
    <location>
        <begin position="1"/>
        <end position="62"/>
    </location>
</feature>
<dbReference type="Proteomes" id="UP000734854">
    <property type="component" value="Unassembled WGS sequence"/>
</dbReference>
<keyword evidence="3" id="KW-1185">Reference proteome</keyword>
<name>A0A8J5EWY3_ZINOF</name>
<gene>
    <name evidence="2" type="ORF">ZIOFF_064336</name>
</gene>